<dbReference type="Pfam" id="PF12026">
    <property type="entry name" value="CAS_C"/>
    <property type="match status" value="1"/>
</dbReference>
<evidence type="ECO:0000256" key="7">
    <source>
        <dbReference type="ARBA" id="ARBA00022889"/>
    </source>
</evidence>
<keyword evidence="5" id="KW-0963">Cytoplasm</keyword>
<feature type="domain" description="SH3" evidence="11">
    <location>
        <begin position="1"/>
        <end position="64"/>
    </location>
</feature>
<dbReference type="GO" id="GO:0007169">
    <property type="term" value="P:cell surface receptor protein tyrosine kinase signaling pathway"/>
    <property type="evidence" value="ECO:0007669"/>
    <property type="project" value="TreeGrafter"/>
</dbReference>
<dbReference type="GO" id="GO:0005925">
    <property type="term" value="C:focal adhesion"/>
    <property type="evidence" value="ECO:0007669"/>
    <property type="project" value="UniProtKB-SubCell"/>
</dbReference>
<evidence type="ECO:0000256" key="9">
    <source>
        <dbReference type="PROSITE-ProRule" id="PRU00192"/>
    </source>
</evidence>
<evidence type="ECO:0000256" key="3">
    <source>
        <dbReference type="ARBA" id="ARBA00007848"/>
    </source>
</evidence>
<evidence type="ECO:0000256" key="1">
    <source>
        <dbReference type="ARBA" id="ARBA00004246"/>
    </source>
</evidence>
<protein>
    <recommendedName>
        <fullName evidence="11">SH3 domain-containing protein</fullName>
    </recommendedName>
</protein>
<feature type="compositionally biased region" description="Polar residues" evidence="10">
    <location>
        <begin position="88"/>
        <end position="98"/>
    </location>
</feature>
<evidence type="ECO:0000256" key="8">
    <source>
        <dbReference type="ARBA" id="ARBA00022949"/>
    </source>
</evidence>
<comment type="subcellular location">
    <subcellularLocation>
        <location evidence="1">Cell junction</location>
        <location evidence="1">Focal adhesion</location>
    </subcellularLocation>
    <subcellularLocation>
        <location evidence="2">Cytoplasm</location>
    </subcellularLocation>
</comment>
<reference evidence="12" key="1">
    <citation type="submission" date="2023-07" db="EMBL/GenBank/DDBJ databases">
        <title>Chromosome-level genome assembly of Artemia franciscana.</title>
        <authorList>
            <person name="Jo E."/>
        </authorList>
    </citation>
    <scope>NUCLEOTIDE SEQUENCE</scope>
    <source>
        <tissue evidence="12">Whole body</tissue>
    </source>
</reference>
<keyword evidence="6" id="KW-0597">Phosphoprotein</keyword>
<dbReference type="SMART" id="SM00326">
    <property type="entry name" value="SH3"/>
    <property type="match status" value="1"/>
</dbReference>
<feature type="compositionally biased region" description="Low complexity" evidence="10">
    <location>
        <begin position="321"/>
        <end position="331"/>
    </location>
</feature>
<dbReference type="PROSITE" id="PS50002">
    <property type="entry name" value="SH3"/>
    <property type="match status" value="1"/>
</dbReference>
<dbReference type="GO" id="GO:0016477">
    <property type="term" value="P:cell migration"/>
    <property type="evidence" value="ECO:0007669"/>
    <property type="project" value="TreeGrafter"/>
</dbReference>
<evidence type="ECO:0000256" key="4">
    <source>
        <dbReference type="ARBA" id="ARBA00022443"/>
    </source>
</evidence>
<evidence type="ECO:0000259" key="11">
    <source>
        <dbReference type="PROSITE" id="PS50002"/>
    </source>
</evidence>
<dbReference type="GO" id="GO:0005886">
    <property type="term" value="C:plasma membrane"/>
    <property type="evidence" value="ECO:0007669"/>
    <property type="project" value="TreeGrafter"/>
</dbReference>
<dbReference type="InterPro" id="IPR001452">
    <property type="entry name" value="SH3_domain"/>
</dbReference>
<dbReference type="EMBL" id="JAVRJZ010000124">
    <property type="protein sequence ID" value="KAK2703034.1"/>
    <property type="molecule type" value="Genomic_DNA"/>
</dbReference>
<dbReference type="PANTHER" id="PTHR10654">
    <property type="entry name" value="CAS SCAFFOLDING PROTEIN"/>
    <property type="match status" value="1"/>
</dbReference>
<dbReference type="Pfam" id="PF08824">
    <property type="entry name" value="Serine_rich"/>
    <property type="match status" value="1"/>
</dbReference>
<evidence type="ECO:0000313" key="13">
    <source>
        <dbReference type="Proteomes" id="UP001187531"/>
    </source>
</evidence>
<evidence type="ECO:0000256" key="2">
    <source>
        <dbReference type="ARBA" id="ARBA00004496"/>
    </source>
</evidence>
<evidence type="ECO:0000313" key="12">
    <source>
        <dbReference type="EMBL" id="KAK2703034.1"/>
    </source>
</evidence>
<dbReference type="InterPro" id="IPR014928">
    <property type="entry name" value="Serine_rich_dom"/>
</dbReference>
<comment type="similarity">
    <text evidence="3">Belongs to the CAS family.</text>
</comment>
<feature type="region of interest" description="Disordered" evidence="10">
    <location>
        <begin position="130"/>
        <end position="149"/>
    </location>
</feature>
<dbReference type="GO" id="GO:0005737">
    <property type="term" value="C:cytoplasm"/>
    <property type="evidence" value="ECO:0007669"/>
    <property type="project" value="UniProtKB-SubCell"/>
</dbReference>
<feature type="region of interest" description="Disordered" evidence="10">
    <location>
        <begin position="321"/>
        <end position="341"/>
    </location>
</feature>
<name>A0AA88KUL5_ARTSF</name>
<feature type="compositionally biased region" description="Low complexity" evidence="10">
    <location>
        <begin position="78"/>
        <end position="87"/>
    </location>
</feature>
<dbReference type="InterPro" id="IPR037362">
    <property type="entry name" value="CAS_fam"/>
</dbReference>
<accession>A0AA88KUL5</accession>
<dbReference type="Gene3D" id="1.20.120.830">
    <property type="entry name" value="Serine-rich domain"/>
    <property type="match status" value="1"/>
</dbReference>
<evidence type="ECO:0000256" key="6">
    <source>
        <dbReference type="ARBA" id="ARBA00022553"/>
    </source>
</evidence>
<dbReference type="CDD" id="cd11844">
    <property type="entry name" value="SH3_CAS"/>
    <property type="match status" value="1"/>
</dbReference>
<dbReference type="InterPro" id="IPR038319">
    <property type="entry name" value="Serine_rich_sf"/>
</dbReference>
<feature type="region of interest" description="Disordered" evidence="10">
    <location>
        <begin position="78"/>
        <end position="102"/>
    </location>
</feature>
<dbReference type="GO" id="GO:0007155">
    <property type="term" value="P:cell adhesion"/>
    <property type="evidence" value="ECO:0007669"/>
    <property type="project" value="UniProtKB-KW"/>
</dbReference>
<keyword evidence="13" id="KW-1185">Reference proteome</keyword>
<dbReference type="InterPro" id="IPR021901">
    <property type="entry name" value="CAS_C"/>
</dbReference>
<sequence>MTTNARAIYDNVADSPDELAFRKGDLLVVVDQNPAGLEGQEWWLCSLRGREGLCPANRLKILPCNIYSAKNSTPIGPSTPTTSCIPSNGRNGYSSNETVSRRIQNDPTLLRSKKILKPTRVGDTFLYIHPDRDKQSSSSHEATECVNLPDYDVPRSRQVVDQGNEVSCYDTPKPLNEQHYDSPRSALHQDPTGKESNRSSGTSLLSSSSGYSSFLNVANESPNTTYSNSPGEADTYDTPRPLKSNLIKAGENIWRNRSFETQSCSKSAIDNLSKSFDTISLDASDGNETYDIPPRRGHPEKLDSIISALSEIDKLPNLNLPPKTKKVLPPTSNNEDYDTPIPSTCSIRNKLGSSFRSHRSAIPGINCLPLPPKVGRRPISNESDVMQDYSIPHPVSKDISKPKSEEKEEPVYGSIVRNMALTEVDRGLVQFDELKSKVIKTIEVLSDLKYDAPYSEEVLSALKKETASATLSFEKILELALIYLKTAKKVDLSFANRLETVVKPLINGRKILKEIVKTLEIFPKDLLSSLTFQKRMKVTIDQLQVCTKNLIQDIKAFSICIHDNGKKLFQPSVDDWIDDYDYVKLDSRSSVHVDEVDNASGVHCNLQTVFNRMVVESTSIIPSELPTLGNAELLQFYKPYVEQHRKQLANSIDTFLNVIESKEQPSVFISFARFIVINAFKLVFIGDSIARHSSESIAKVVSDSSDKLCKSVKVSVETINRGAKEFPSHAAVQRMFDAVVHVAEKGTEFYDLILQLTV</sequence>
<feature type="region of interest" description="Disordered" evidence="10">
    <location>
        <begin position="162"/>
        <end position="205"/>
    </location>
</feature>
<keyword evidence="7" id="KW-0130">Cell adhesion</keyword>
<evidence type="ECO:0000256" key="5">
    <source>
        <dbReference type="ARBA" id="ARBA00022490"/>
    </source>
</evidence>
<dbReference type="InterPro" id="IPR036028">
    <property type="entry name" value="SH3-like_dom_sf"/>
</dbReference>
<dbReference type="FunFam" id="2.30.30.40:FF:000009">
    <property type="entry name" value="Breast cancer anti-estrogen resistance 1"/>
    <property type="match status" value="1"/>
</dbReference>
<dbReference type="Gene3D" id="2.30.30.40">
    <property type="entry name" value="SH3 Domains"/>
    <property type="match status" value="1"/>
</dbReference>
<feature type="region of interest" description="Disordered" evidence="10">
    <location>
        <begin position="221"/>
        <end position="243"/>
    </location>
</feature>
<dbReference type="Gene3D" id="1.20.120.230">
    <property type="entry name" value="Alpha-catenin/vinculin-like"/>
    <property type="match status" value="1"/>
</dbReference>
<dbReference type="Pfam" id="PF14604">
    <property type="entry name" value="SH3_9"/>
    <property type="match status" value="1"/>
</dbReference>
<gene>
    <name evidence="12" type="ORF">QYM36_018430</name>
</gene>
<dbReference type="Proteomes" id="UP001187531">
    <property type="component" value="Unassembled WGS sequence"/>
</dbReference>
<dbReference type="SUPFAM" id="SSF50044">
    <property type="entry name" value="SH3-domain"/>
    <property type="match status" value="1"/>
</dbReference>
<evidence type="ECO:0000256" key="10">
    <source>
        <dbReference type="SAM" id="MobiDB-lite"/>
    </source>
</evidence>
<organism evidence="12 13">
    <name type="scientific">Artemia franciscana</name>
    <name type="common">Brine shrimp</name>
    <name type="synonym">Artemia sanfranciscana</name>
    <dbReference type="NCBI Taxonomy" id="6661"/>
    <lineage>
        <taxon>Eukaryota</taxon>
        <taxon>Metazoa</taxon>
        <taxon>Ecdysozoa</taxon>
        <taxon>Arthropoda</taxon>
        <taxon>Crustacea</taxon>
        <taxon>Branchiopoda</taxon>
        <taxon>Anostraca</taxon>
        <taxon>Artemiidae</taxon>
        <taxon>Artemia</taxon>
    </lineage>
</organism>
<keyword evidence="4 9" id="KW-0728">SH3 domain</keyword>
<feature type="compositionally biased region" description="Polar residues" evidence="10">
    <location>
        <begin position="221"/>
        <end position="230"/>
    </location>
</feature>
<dbReference type="AlphaFoldDB" id="A0AA88KUL5"/>
<dbReference type="PANTHER" id="PTHR10654:SF18">
    <property type="entry name" value="IP17195P"/>
    <property type="match status" value="1"/>
</dbReference>
<proteinExistence type="inferred from homology"/>
<keyword evidence="8" id="KW-0965">Cell junction</keyword>
<comment type="caution">
    <text evidence="12">The sequence shown here is derived from an EMBL/GenBank/DDBJ whole genome shotgun (WGS) entry which is preliminary data.</text>
</comment>